<feature type="region of interest" description="Disordered" evidence="7">
    <location>
        <begin position="1"/>
        <end position="22"/>
    </location>
</feature>
<dbReference type="EC" id="1.3.1.72" evidence="2"/>
<sequence length="525" mass="58790">MTQTSEDPAVHGAPPGAAPPRPSWSDRLLDAVVRHRWIVLIPLVLPADKVFSFVRSAHAACRRVLRRRVAHDTRVARLQAEVRQRSRGGSLCTGAKEWQSVSMSREHFYKDAAQPVRIDLDAVLGLDARRRVVRVEPGVTVGRLVRHLVRRGWTLPVVPELEALTVGGLAMGFGIETSSHRHGLFTDIVESYDVLLGTGEVVRASATENSDLFRALPWSRGSLGFVVAAELRVVPARPWVEVRYHPVSDVGGMCRDLVRLAGAADGPAFVEGFVYGPAEGVVVTGEFTDRPASRRNRACRWYKPWFYAHAHNRARAGGGVECLPLRHYYHRHSRSLFWAAELLVPFGNHPLFRLLLGWLMRPSVAFLKLTETREMRRRYGRHVVGQEALVPARHLEGIVRACHEIFEVDKLWICPATLTRTDPPGLVGPEPGAAAGERQLFMDVAVVYDVPGPVRRGEPWDPKAATRRFEAWVAEHHGYEAPYVLSGLTREEYRAMYDCSLYDRVRRAYGAEGVFVDAYDKTSSC</sequence>
<evidence type="ECO:0000256" key="7">
    <source>
        <dbReference type="SAM" id="MobiDB-lite"/>
    </source>
</evidence>
<dbReference type="PANTHER" id="PTHR10801">
    <property type="entry name" value="24-DEHYDROCHOLESTEROL REDUCTASE"/>
    <property type="match status" value="1"/>
</dbReference>
<dbReference type="PANTHER" id="PTHR10801:SF0">
    <property type="entry name" value="DELTA(24)-STEROL REDUCTASE"/>
    <property type="match status" value="1"/>
</dbReference>
<dbReference type="Proteomes" id="UP001499895">
    <property type="component" value="Unassembled WGS sequence"/>
</dbReference>
<dbReference type="SUPFAM" id="SSF56176">
    <property type="entry name" value="FAD-binding/transporter-associated domain-like"/>
    <property type="match status" value="1"/>
</dbReference>
<dbReference type="InterPro" id="IPR040165">
    <property type="entry name" value="Diminuto-like"/>
</dbReference>
<name>A0ABN0ZAU1_9ACTN</name>
<dbReference type="InterPro" id="IPR006094">
    <property type="entry name" value="Oxid_FAD_bind_N"/>
</dbReference>
<evidence type="ECO:0000313" key="10">
    <source>
        <dbReference type="Proteomes" id="UP001499895"/>
    </source>
</evidence>
<proteinExistence type="predicted"/>
<evidence type="ECO:0000259" key="8">
    <source>
        <dbReference type="PROSITE" id="PS51387"/>
    </source>
</evidence>
<evidence type="ECO:0000313" key="9">
    <source>
        <dbReference type="EMBL" id="GAA0441829.1"/>
    </source>
</evidence>
<dbReference type="InterPro" id="IPR016166">
    <property type="entry name" value="FAD-bd_PCMH"/>
</dbReference>
<dbReference type="Pfam" id="PF01565">
    <property type="entry name" value="FAD_binding_4"/>
    <property type="match status" value="1"/>
</dbReference>
<evidence type="ECO:0000256" key="1">
    <source>
        <dbReference type="ARBA" id="ARBA00004167"/>
    </source>
</evidence>
<evidence type="ECO:0000256" key="6">
    <source>
        <dbReference type="ARBA" id="ARBA00023136"/>
    </source>
</evidence>
<dbReference type="PROSITE" id="PS51387">
    <property type="entry name" value="FAD_PCMH"/>
    <property type="match status" value="1"/>
</dbReference>
<dbReference type="InterPro" id="IPR016169">
    <property type="entry name" value="FAD-bd_PCMH_sub2"/>
</dbReference>
<dbReference type="InterPro" id="IPR036318">
    <property type="entry name" value="FAD-bd_PCMH-like_sf"/>
</dbReference>
<keyword evidence="3" id="KW-0812">Transmembrane</keyword>
<comment type="caution">
    <text evidence="9">The sequence shown here is derived from an EMBL/GenBank/DDBJ whole genome shotgun (WGS) entry which is preliminary data.</text>
</comment>
<comment type="subcellular location">
    <subcellularLocation>
        <location evidence="1">Membrane</location>
        <topology evidence="1">Single-pass membrane protein</topology>
    </subcellularLocation>
</comment>
<protein>
    <recommendedName>
        <fullName evidence="2">Delta(24)-sterol reductase</fullName>
        <ecNumber evidence="2">1.3.1.72</ecNumber>
    </recommendedName>
</protein>
<dbReference type="RefSeq" id="WP_344083526.1">
    <property type="nucleotide sequence ID" value="NZ_BAAAHB010000001.1"/>
</dbReference>
<keyword evidence="6" id="KW-0472">Membrane</keyword>
<accession>A0ABN0ZAU1</accession>
<evidence type="ECO:0000256" key="2">
    <source>
        <dbReference type="ARBA" id="ARBA00012405"/>
    </source>
</evidence>
<dbReference type="EMBL" id="BAAAHB010000001">
    <property type="protein sequence ID" value="GAA0441829.1"/>
    <property type="molecule type" value="Genomic_DNA"/>
</dbReference>
<keyword evidence="5" id="KW-0560">Oxidoreductase</keyword>
<evidence type="ECO:0000256" key="5">
    <source>
        <dbReference type="ARBA" id="ARBA00023002"/>
    </source>
</evidence>
<keyword evidence="10" id="KW-1185">Reference proteome</keyword>
<evidence type="ECO:0000256" key="4">
    <source>
        <dbReference type="ARBA" id="ARBA00022989"/>
    </source>
</evidence>
<evidence type="ECO:0000256" key="3">
    <source>
        <dbReference type="ARBA" id="ARBA00022692"/>
    </source>
</evidence>
<organism evidence="9 10">
    <name type="scientific">Streptomyces stramineus</name>
    <dbReference type="NCBI Taxonomy" id="173861"/>
    <lineage>
        <taxon>Bacteria</taxon>
        <taxon>Bacillati</taxon>
        <taxon>Actinomycetota</taxon>
        <taxon>Actinomycetes</taxon>
        <taxon>Kitasatosporales</taxon>
        <taxon>Streptomycetaceae</taxon>
        <taxon>Streptomyces</taxon>
    </lineage>
</organism>
<gene>
    <name evidence="9" type="ORF">GCM10009544_00610</name>
</gene>
<feature type="domain" description="FAD-binding PCMH-type" evidence="8">
    <location>
        <begin position="62"/>
        <end position="236"/>
    </location>
</feature>
<keyword evidence="4" id="KW-1133">Transmembrane helix</keyword>
<dbReference type="Gene3D" id="3.30.465.10">
    <property type="match status" value="1"/>
</dbReference>
<reference evidence="9 10" key="1">
    <citation type="journal article" date="2019" name="Int. J. Syst. Evol. Microbiol.">
        <title>The Global Catalogue of Microorganisms (GCM) 10K type strain sequencing project: providing services to taxonomists for standard genome sequencing and annotation.</title>
        <authorList>
            <consortium name="The Broad Institute Genomics Platform"/>
            <consortium name="The Broad Institute Genome Sequencing Center for Infectious Disease"/>
            <person name="Wu L."/>
            <person name="Ma J."/>
        </authorList>
    </citation>
    <scope>NUCLEOTIDE SEQUENCE [LARGE SCALE GENOMIC DNA]</scope>
    <source>
        <strain evidence="9 10">JCM 10649</strain>
    </source>
</reference>